<accession>A0A6J5LIN1</accession>
<name>A0A6J5LIN1_9CAUD</name>
<evidence type="ECO:0000313" key="1">
    <source>
        <dbReference type="EMBL" id="CAB4132986.1"/>
    </source>
</evidence>
<reference evidence="1" key="1">
    <citation type="submission" date="2020-04" db="EMBL/GenBank/DDBJ databases">
        <authorList>
            <person name="Chiriac C."/>
            <person name="Salcher M."/>
            <person name="Ghai R."/>
            <person name="Kavagutti S V."/>
        </authorList>
    </citation>
    <scope>NUCLEOTIDE SEQUENCE</scope>
</reference>
<proteinExistence type="predicted"/>
<sequence length="37" mass="3922">MITVTSKYGSYSVVGQVLVNTYGVTTTKYGVVSYGAQ</sequence>
<dbReference type="EMBL" id="LR796272">
    <property type="protein sequence ID" value="CAB4132986.1"/>
    <property type="molecule type" value="Genomic_DNA"/>
</dbReference>
<protein>
    <submittedName>
        <fullName evidence="1">Uncharacterized protein</fullName>
    </submittedName>
</protein>
<gene>
    <name evidence="1" type="ORF">UFOVP251_51</name>
</gene>
<organism evidence="1">
    <name type="scientific">uncultured Caudovirales phage</name>
    <dbReference type="NCBI Taxonomy" id="2100421"/>
    <lineage>
        <taxon>Viruses</taxon>
        <taxon>Duplodnaviria</taxon>
        <taxon>Heunggongvirae</taxon>
        <taxon>Uroviricota</taxon>
        <taxon>Caudoviricetes</taxon>
        <taxon>Peduoviridae</taxon>
        <taxon>Maltschvirus</taxon>
        <taxon>Maltschvirus maltsch</taxon>
    </lineage>
</organism>